<protein>
    <submittedName>
        <fullName evidence="1">Uncharacterized protein</fullName>
    </submittedName>
</protein>
<evidence type="ECO:0000313" key="1">
    <source>
        <dbReference type="EMBL" id="KZV47117.1"/>
    </source>
</evidence>
<keyword evidence="2" id="KW-1185">Reference proteome</keyword>
<reference evidence="1 2" key="1">
    <citation type="journal article" date="2015" name="Proc. Natl. Acad. Sci. U.S.A.">
        <title>The resurrection genome of Boea hygrometrica: A blueprint for survival of dehydration.</title>
        <authorList>
            <person name="Xiao L."/>
            <person name="Yang G."/>
            <person name="Zhang L."/>
            <person name="Yang X."/>
            <person name="Zhao S."/>
            <person name="Ji Z."/>
            <person name="Zhou Q."/>
            <person name="Hu M."/>
            <person name="Wang Y."/>
            <person name="Chen M."/>
            <person name="Xu Y."/>
            <person name="Jin H."/>
            <person name="Xiao X."/>
            <person name="Hu G."/>
            <person name="Bao F."/>
            <person name="Hu Y."/>
            <person name="Wan P."/>
            <person name="Li L."/>
            <person name="Deng X."/>
            <person name="Kuang T."/>
            <person name="Xiang C."/>
            <person name="Zhu J.K."/>
            <person name="Oliver M.J."/>
            <person name="He Y."/>
        </authorList>
    </citation>
    <scope>NUCLEOTIDE SEQUENCE [LARGE SCALE GENOMIC DNA]</scope>
    <source>
        <strain evidence="2">cv. XS01</strain>
    </source>
</reference>
<sequence length="175" mass="19072">MVNAGQHSCACDWLCWYVATGTRRGKHCALFCLATGYPVAGSMRRRLDKLVRRRFEDQSMVCLVSDFSVRSTGCPAFDFETALVVQLREIARYCRNPGSAAGRGFNPAGGAPGATRRRRLAPPCAAASFRDRTCSDQLDEEFPSVLNSSVLIVQADEGVLNPVVDLIDDLPPSTV</sequence>
<dbReference type="EMBL" id="KQ995312">
    <property type="protein sequence ID" value="KZV47117.1"/>
    <property type="molecule type" value="Genomic_DNA"/>
</dbReference>
<accession>A0A2Z7CMF0</accession>
<organism evidence="1 2">
    <name type="scientific">Dorcoceras hygrometricum</name>
    <dbReference type="NCBI Taxonomy" id="472368"/>
    <lineage>
        <taxon>Eukaryota</taxon>
        <taxon>Viridiplantae</taxon>
        <taxon>Streptophyta</taxon>
        <taxon>Embryophyta</taxon>
        <taxon>Tracheophyta</taxon>
        <taxon>Spermatophyta</taxon>
        <taxon>Magnoliopsida</taxon>
        <taxon>eudicotyledons</taxon>
        <taxon>Gunneridae</taxon>
        <taxon>Pentapetalae</taxon>
        <taxon>asterids</taxon>
        <taxon>lamiids</taxon>
        <taxon>Lamiales</taxon>
        <taxon>Gesneriaceae</taxon>
        <taxon>Didymocarpoideae</taxon>
        <taxon>Trichosporeae</taxon>
        <taxon>Loxocarpinae</taxon>
        <taxon>Dorcoceras</taxon>
    </lineage>
</organism>
<name>A0A2Z7CMF0_9LAMI</name>
<evidence type="ECO:0000313" key="2">
    <source>
        <dbReference type="Proteomes" id="UP000250235"/>
    </source>
</evidence>
<gene>
    <name evidence="1" type="ORF">F511_14862</name>
</gene>
<proteinExistence type="predicted"/>
<dbReference type="AlphaFoldDB" id="A0A2Z7CMF0"/>
<dbReference type="Proteomes" id="UP000250235">
    <property type="component" value="Unassembled WGS sequence"/>
</dbReference>